<dbReference type="PROSITE" id="PS50217">
    <property type="entry name" value="BZIP"/>
    <property type="match status" value="1"/>
</dbReference>
<evidence type="ECO:0000256" key="2">
    <source>
        <dbReference type="ARBA" id="ARBA00023125"/>
    </source>
</evidence>
<dbReference type="AlphaFoldDB" id="A0A167FWA8"/>
<dbReference type="GO" id="GO:0005667">
    <property type="term" value="C:transcription regulator complex"/>
    <property type="evidence" value="ECO:0007669"/>
    <property type="project" value="TreeGrafter"/>
</dbReference>
<proteinExistence type="predicted"/>
<dbReference type="GO" id="GO:0001080">
    <property type="term" value="P:nitrogen catabolite activation of transcription from RNA polymerase II promoter"/>
    <property type="evidence" value="ECO:0007669"/>
    <property type="project" value="TreeGrafter"/>
</dbReference>
<dbReference type="Proteomes" id="UP000189580">
    <property type="component" value="Chromosome b"/>
</dbReference>
<feature type="domain" description="BZIP" evidence="6">
    <location>
        <begin position="198"/>
        <end position="243"/>
    </location>
</feature>
<dbReference type="InterPro" id="IPR050946">
    <property type="entry name" value="AP-1_TF_bZIP"/>
</dbReference>
<feature type="compositionally biased region" description="Polar residues" evidence="5">
    <location>
        <begin position="117"/>
        <end position="129"/>
    </location>
</feature>
<accession>A0A167FWA8</accession>
<dbReference type="PANTHER" id="PTHR11462">
    <property type="entry name" value="JUN TRANSCRIPTION FACTOR-RELATED"/>
    <property type="match status" value="1"/>
</dbReference>
<dbReference type="EMBL" id="CP014503">
    <property type="protein sequence ID" value="ANB15782.1"/>
    <property type="molecule type" value="Genomic_DNA"/>
</dbReference>
<dbReference type="GO" id="GO:0000981">
    <property type="term" value="F:DNA-binding transcription factor activity, RNA polymerase II-specific"/>
    <property type="evidence" value="ECO:0007669"/>
    <property type="project" value="TreeGrafter"/>
</dbReference>
<feature type="region of interest" description="Disordered" evidence="5">
    <location>
        <begin position="106"/>
        <end position="136"/>
    </location>
</feature>
<feature type="coiled-coil region" evidence="4">
    <location>
        <begin position="210"/>
        <end position="244"/>
    </location>
</feature>
<dbReference type="GeneID" id="30035447"/>
<evidence type="ECO:0000313" key="7">
    <source>
        <dbReference type="EMBL" id="ANB15782.1"/>
    </source>
</evidence>
<keyword evidence="2" id="KW-0238">DNA-binding</keyword>
<dbReference type="SUPFAM" id="SSF57959">
    <property type="entry name" value="Leucine zipper domain"/>
    <property type="match status" value="1"/>
</dbReference>
<reference evidence="7 8" key="1">
    <citation type="submission" date="2016-02" db="EMBL/GenBank/DDBJ databases">
        <title>Complete genome sequence and transcriptome regulation of the pentose utilising yeast Sugiyamaella lignohabitans.</title>
        <authorList>
            <person name="Bellasio M."/>
            <person name="Peymann A."/>
            <person name="Valli M."/>
            <person name="Sipitzky M."/>
            <person name="Graf A."/>
            <person name="Sauer M."/>
            <person name="Marx H."/>
            <person name="Mattanovich D."/>
        </authorList>
    </citation>
    <scope>NUCLEOTIDE SEQUENCE [LARGE SCALE GENOMIC DNA]</scope>
    <source>
        <strain evidence="7 8">CBS 10342</strain>
    </source>
</reference>
<dbReference type="GO" id="GO:0000978">
    <property type="term" value="F:RNA polymerase II cis-regulatory region sequence-specific DNA binding"/>
    <property type="evidence" value="ECO:0007669"/>
    <property type="project" value="TreeGrafter"/>
</dbReference>
<dbReference type="InterPro" id="IPR004827">
    <property type="entry name" value="bZIP"/>
</dbReference>
<dbReference type="PROSITE" id="PS00036">
    <property type="entry name" value="BZIP_BASIC"/>
    <property type="match status" value="1"/>
</dbReference>
<dbReference type="OrthoDB" id="4096528at2759"/>
<dbReference type="InterPro" id="IPR046347">
    <property type="entry name" value="bZIP_sf"/>
</dbReference>
<organism evidence="7 8">
    <name type="scientific">Sugiyamaella lignohabitans</name>
    <dbReference type="NCBI Taxonomy" id="796027"/>
    <lineage>
        <taxon>Eukaryota</taxon>
        <taxon>Fungi</taxon>
        <taxon>Dikarya</taxon>
        <taxon>Ascomycota</taxon>
        <taxon>Saccharomycotina</taxon>
        <taxon>Dipodascomycetes</taxon>
        <taxon>Dipodascales</taxon>
        <taxon>Trichomonascaceae</taxon>
        <taxon>Sugiyamaella</taxon>
    </lineage>
</organism>
<dbReference type="RefSeq" id="XP_018738259.1">
    <property type="nucleotide sequence ID" value="XM_018880440.1"/>
</dbReference>
<keyword evidence="1" id="KW-0805">Transcription regulation</keyword>
<evidence type="ECO:0000256" key="3">
    <source>
        <dbReference type="ARBA" id="ARBA00023163"/>
    </source>
</evidence>
<name>A0A167FWA8_9ASCO</name>
<gene>
    <name evidence="7" type="primary">GCN4</name>
    <name evidence="7" type="ORF">AWJ20_3426</name>
</gene>
<sequence length="253" mass="27620">MGLLSDVNRDNTPALLCDEFLIFPDDNDNTFVTCSAPVSCEESPSSCSPVTLVAPSSTSTFVASEFSTPDMVNPVVNSIPRMLDQNAKLLASTMFDIDEKSASAESEWSPLFDTSDKTSPLPESQSGSKPWSPLFKPADITSPVPKIEVSFTCEKRSAIVMAGDDDSFELSHKRMKISSSSDVKPIIVKNPSDPASVRRARNTEAARRSRAKKNARIDHLEAIVAELQSRNSMLEAENNVLRRLQNLPPSSNI</sequence>
<dbReference type="CDD" id="cd14686">
    <property type="entry name" value="bZIP"/>
    <property type="match status" value="1"/>
</dbReference>
<keyword evidence="3" id="KW-0804">Transcription</keyword>
<dbReference type="KEGG" id="slb:AWJ20_3426"/>
<evidence type="ECO:0000313" key="8">
    <source>
        <dbReference type="Proteomes" id="UP000189580"/>
    </source>
</evidence>
<keyword evidence="4" id="KW-0175">Coiled coil</keyword>
<dbReference type="SMART" id="SM00338">
    <property type="entry name" value="BRLZ"/>
    <property type="match status" value="1"/>
</dbReference>
<evidence type="ECO:0000256" key="4">
    <source>
        <dbReference type="SAM" id="Coils"/>
    </source>
</evidence>
<evidence type="ECO:0000256" key="5">
    <source>
        <dbReference type="SAM" id="MobiDB-lite"/>
    </source>
</evidence>
<evidence type="ECO:0000256" key="1">
    <source>
        <dbReference type="ARBA" id="ARBA00023015"/>
    </source>
</evidence>
<dbReference type="Pfam" id="PF07716">
    <property type="entry name" value="bZIP_2"/>
    <property type="match status" value="1"/>
</dbReference>
<dbReference type="PANTHER" id="PTHR11462:SF35">
    <property type="entry name" value="TRANSCRIPTION FACTOR JRA"/>
    <property type="match status" value="1"/>
</dbReference>
<protein>
    <submittedName>
        <fullName evidence="7">Amino acid starvation-responsive transcription factor GCN4</fullName>
    </submittedName>
</protein>
<dbReference type="Gene3D" id="3.30.160.60">
    <property type="entry name" value="Classic Zinc Finger"/>
    <property type="match status" value="1"/>
</dbReference>
<keyword evidence="8" id="KW-1185">Reference proteome</keyword>
<evidence type="ECO:0000259" key="6">
    <source>
        <dbReference type="PROSITE" id="PS50217"/>
    </source>
</evidence>
<dbReference type="GO" id="GO:1903833">
    <property type="term" value="P:positive regulation of cellular response to amino acid starvation"/>
    <property type="evidence" value="ECO:0007669"/>
    <property type="project" value="TreeGrafter"/>
</dbReference>